<sequence>MNYVEAVVVGAGQAGLSSAYHLRRSGFEPGRDFVVLDHSPHPGGAWQFRWPTLTYGRVHGMHALPGMELTGADPDRPSSEVIGGYFADYERAFDLRVRRPVDVREVREGSAGRLAVDTSAGVWETRAVINATGTWDRPFWPRFPGQDGFRGRQLHTAQYPGPDADAFRGKHVVVVGGGTSAVQHLLEVSRHAAATTWVTRRPPAFREGPFDEEQGRAAVSLVEDRVRVGLPPRSVVSVTGLPMTEEMRRARERGVLERHPMFTRILPDGVAWADGSTVRADTILWATGFRPVIDHLAPLRLREPGGGIRLEGTRAVRDPRVHLVGYGPSASTIGANRAGRSAVRDIRALLASTDRREPVPV</sequence>
<dbReference type="GO" id="GO:0004497">
    <property type="term" value="F:monooxygenase activity"/>
    <property type="evidence" value="ECO:0007669"/>
    <property type="project" value="TreeGrafter"/>
</dbReference>
<name>A0A6G4X6I3_9ACTN</name>
<dbReference type="SUPFAM" id="SSF51905">
    <property type="entry name" value="FAD/NAD(P)-binding domain"/>
    <property type="match status" value="1"/>
</dbReference>
<dbReference type="GO" id="GO:0050660">
    <property type="term" value="F:flavin adenine dinucleotide binding"/>
    <property type="evidence" value="ECO:0007669"/>
    <property type="project" value="TreeGrafter"/>
</dbReference>
<dbReference type="EMBL" id="JAAKZZ010000430">
    <property type="protein sequence ID" value="NGO72281.1"/>
    <property type="molecule type" value="Genomic_DNA"/>
</dbReference>
<evidence type="ECO:0000313" key="2">
    <source>
        <dbReference type="EMBL" id="NGO72281.1"/>
    </source>
</evidence>
<protein>
    <submittedName>
        <fullName evidence="2">NAD(P)/FAD-dependent oxidoreductase</fullName>
    </submittedName>
</protein>
<accession>A0A6G4X6I3</accession>
<evidence type="ECO:0000313" key="3">
    <source>
        <dbReference type="Proteomes" id="UP000477722"/>
    </source>
</evidence>
<proteinExistence type="predicted"/>
<dbReference type="AlphaFoldDB" id="A0A6G4X6I3"/>
<keyword evidence="1" id="KW-0560">Oxidoreductase</keyword>
<dbReference type="InterPro" id="IPR050982">
    <property type="entry name" value="Auxin_biosynth/cation_transpt"/>
</dbReference>
<dbReference type="InterPro" id="IPR036188">
    <property type="entry name" value="FAD/NAD-bd_sf"/>
</dbReference>
<keyword evidence="3" id="KW-1185">Reference proteome</keyword>
<evidence type="ECO:0000256" key="1">
    <source>
        <dbReference type="ARBA" id="ARBA00023002"/>
    </source>
</evidence>
<dbReference type="Pfam" id="PF13738">
    <property type="entry name" value="Pyr_redox_3"/>
    <property type="match status" value="1"/>
</dbReference>
<dbReference type="PRINTS" id="PR00469">
    <property type="entry name" value="PNDRDTASEII"/>
</dbReference>
<comment type="caution">
    <text evidence="2">The sequence shown here is derived from an EMBL/GenBank/DDBJ whole genome shotgun (WGS) entry which is preliminary data.</text>
</comment>
<dbReference type="PANTHER" id="PTHR43539">
    <property type="entry name" value="FLAVIN-BINDING MONOOXYGENASE-LIKE PROTEIN (AFU_ORTHOLOGUE AFUA_4G09220)"/>
    <property type="match status" value="1"/>
</dbReference>
<dbReference type="PANTHER" id="PTHR43539:SF78">
    <property type="entry name" value="FLAVIN-CONTAINING MONOOXYGENASE"/>
    <property type="match status" value="1"/>
</dbReference>
<dbReference type="Gene3D" id="3.50.50.60">
    <property type="entry name" value="FAD/NAD(P)-binding domain"/>
    <property type="match status" value="1"/>
</dbReference>
<gene>
    <name evidence="2" type="ORF">G5C65_28810</name>
</gene>
<dbReference type="Proteomes" id="UP000477722">
    <property type="component" value="Unassembled WGS sequence"/>
</dbReference>
<dbReference type="PRINTS" id="PR00368">
    <property type="entry name" value="FADPNR"/>
</dbReference>
<organism evidence="2 3">
    <name type="scientific">Streptomyces boncukensis</name>
    <dbReference type="NCBI Taxonomy" id="2711219"/>
    <lineage>
        <taxon>Bacteria</taxon>
        <taxon>Bacillati</taxon>
        <taxon>Actinomycetota</taxon>
        <taxon>Actinomycetes</taxon>
        <taxon>Kitasatosporales</taxon>
        <taxon>Streptomycetaceae</taxon>
        <taxon>Streptomyces</taxon>
    </lineage>
</organism>
<reference evidence="2 3" key="1">
    <citation type="submission" date="2020-02" db="EMBL/GenBank/DDBJ databases">
        <title>Whole-genome analyses of novel actinobacteria.</title>
        <authorList>
            <person name="Sahin N."/>
            <person name="Tatar D."/>
        </authorList>
    </citation>
    <scope>NUCLEOTIDE SEQUENCE [LARGE SCALE GENOMIC DNA]</scope>
    <source>
        <strain evidence="2 3">SB3404</strain>
    </source>
</reference>
<dbReference type="RefSeq" id="WP_165301975.1">
    <property type="nucleotide sequence ID" value="NZ_JAAKZZ010000430.1"/>
</dbReference>